<dbReference type="Proteomes" id="UP001210261">
    <property type="component" value="Unassembled WGS sequence"/>
</dbReference>
<feature type="domain" description="AMIN" evidence="2">
    <location>
        <begin position="170"/>
        <end position="251"/>
    </location>
</feature>
<evidence type="ECO:0000313" key="4">
    <source>
        <dbReference type="Proteomes" id="UP001210261"/>
    </source>
</evidence>
<protein>
    <submittedName>
        <fullName evidence="3">AMIN domain-containing protein</fullName>
    </submittedName>
</protein>
<keyword evidence="4" id="KW-1185">Reference proteome</keyword>
<keyword evidence="1" id="KW-0732">Signal</keyword>
<name>A0ABT4VE95_9HELI</name>
<dbReference type="InterPro" id="IPR021731">
    <property type="entry name" value="AMIN_dom"/>
</dbReference>
<dbReference type="EMBL" id="JAQHXR010000002">
    <property type="protein sequence ID" value="MDA3969014.1"/>
    <property type="molecule type" value="Genomic_DNA"/>
</dbReference>
<evidence type="ECO:0000256" key="1">
    <source>
        <dbReference type="SAM" id="SignalP"/>
    </source>
</evidence>
<dbReference type="RefSeq" id="WP_271021304.1">
    <property type="nucleotide sequence ID" value="NZ_JAQHXR010000002.1"/>
</dbReference>
<evidence type="ECO:0000259" key="2">
    <source>
        <dbReference type="Pfam" id="PF11741"/>
    </source>
</evidence>
<evidence type="ECO:0000313" key="3">
    <source>
        <dbReference type="EMBL" id="MDA3969014.1"/>
    </source>
</evidence>
<proteinExistence type="predicted"/>
<sequence>MKKIALLLITSFAFANEPQTLPQIPTIQNNDNNTTMQPINNSLNNPLIPEISKEATPNTQEITQNANKRDPFQSQITPKESGQISNAPNLNLFSKAELNLPSTARKLKKITIEYQNLNGSITSIEKEIDGDIDWHFPLVLKQDLQPKVTEKPTNSNFTLGEKFKFKINEQTLNLQTPYTLLRNFTLASPTRLVLDFKNPTKKEFEEGISTNLPVITDATIQTHLDFFRITLNLDGQYNYKLDQKDKEITIEFQ</sequence>
<gene>
    <name evidence="3" type="ORF">PF021_04915</name>
</gene>
<feature type="signal peptide" evidence="1">
    <location>
        <begin position="1"/>
        <end position="15"/>
    </location>
</feature>
<organism evidence="3 4">
    <name type="scientific">Helicobacter ibis</name>
    <dbReference type="NCBI Taxonomy" id="2962633"/>
    <lineage>
        <taxon>Bacteria</taxon>
        <taxon>Pseudomonadati</taxon>
        <taxon>Campylobacterota</taxon>
        <taxon>Epsilonproteobacteria</taxon>
        <taxon>Campylobacterales</taxon>
        <taxon>Helicobacteraceae</taxon>
        <taxon>Helicobacter</taxon>
    </lineage>
</organism>
<comment type="caution">
    <text evidence="3">The sequence shown here is derived from an EMBL/GenBank/DDBJ whole genome shotgun (WGS) entry which is preliminary data.</text>
</comment>
<accession>A0ABT4VE95</accession>
<reference evidence="3 4" key="1">
    <citation type="submission" date="2023-01" db="EMBL/GenBank/DDBJ databases">
        <title>Description of Helicobacter ibis sp. nov. isolated from faecal droppings of black-faced ibis (Theristicus melanopis).</title>
        <authorList>
            <person name="Lopez-Cantillo M."/>
            <person name="Vidal-Veuthey B."/>
            <person name="Mella A."/>
            <person name="De La Haba R."/>
            <person name="Collado L."/>
        </authorList>
    </citation>
    <scope>NUCLEOTIDE SEQUENCE [LARGE SCALE GENOMIC DNA]</scope>
    <source>
        <strain evidence="3 4">A82</strain>
    </source>
</reference>
<feature type="chain" id="PRO_5045760818" evidence="1">
    <location>
        <begin position="16"/>
        <end position="253"/>
    </location>
</feature>
<dbReference type="Pfam" id="PF11741">
    <property type="entry name" value="AMIN"/>
    <property type="match status" value="1"/>
</dbReference>